<dbReference type="Gene3D" id="1.25.10.10">
    <property type="entry name" value="Leucine-rich Repeat Variant"/>
    <property type="match status" value="1"/>
</dbReference>
<dbReference type="AlphaFoldDB" id="A0A9P0GKX2"/>
<comment type="similarity">
    <text evidence="2">Belongs to the CND3 (condensin subunit 3) family.</text>
</comment>
<evidence type="ECO:0000256" key="7">
    <source>
        <dbReference type="ARBA" id="ARBA00023306"/>
    </source>
</evidence>
<keyword evidence="7" id="KW-0131">Cell cycle</keyword>
<feature type="domain" description="Nuclear condensin complex subunit 3 C-terminal" evidence="8">
    <location>
        <begin position="543"/>
        <end position="830"/>
    </location>
</feature>
<dbReference type="InterPro" id="IPR016024">
    <property type="entry name" value="ARM-type_fold"/>
</dbReference>
<keyword evidence="10" id="KW-1185">Reference proteome</keyword>
<dbReference type="Proteomes" id="UP001153636">
    <property type="component" value="Chromosome 7"/>
</dbReference>
<evidence type="ECO:0000313" key="9">
    <source>
        <dbReference type="EMBL" id="CAH1112883.1"/>
    </source>
</evidence>
<keyword evidence="5" id="KW-0498">Mitosis</keyword>
<dbReference type="GO" id="GO:0051301">
    <property type="term" value="P:cell division"/>
    <property type="evidence" value="ECO:0007669"/>
    <property type="project" value="UniProtKB-KW"/>
</dbReference>
<evidence type="ECO:0000256" key="5">
    <source>
        <dbReference type="ARBA" id="ARBA00022776"/>
    </source>
</evidence>
<proteinExistence type="inferred from homology"/>
<dbReference type="InterPro" id="IPR027165">
    <property type="entry name" value="CND3"/>
</dbReference>
<accession>A0A9P0GKX2</accession>
<protein>
    <recommendedName>
        <fullName evidence="8">Nuclear condensin complex subunit 3 C-terminal domain-containing protein</fullName>
    </recommendedName>
</protein>
<evidence type="ECO:0000256" key="3">
    <source>
        <dbReference type="ARBA" id="ARBA00022454"/>
    </source>
</evidence>
<reference evidence="9" key="1">
    <citation type="submission" date="2022-01" db="EMBL/GenBank/DDBJ databases">
        <authorList>
            <person name="King R."/>
        </authorList>
    </citation>
    <scope>NUCLEOTIDE SEQUENCE</scope>
</reference>
<gene>
    <name evidence="9" type="ORF">PSYICH_LOCUS13832</name>
</gene>
<evidence type="ECO:0000259" key="8">
    <source>
        <dbReference type="Pfam" id="PF12719"/>
    </source>
</evidence>
<dbReference type="PANTHER" id="PTHR14418">
    <property type="entry name" value="CONDENSIN COMPLEX SUBUNIT 3-RELATED"/>
    <property type="match status" value="1"/>
</dbReference>
<dbReference type="PANTHER" id="PTHR14418:SF5">
    <property type="entry name" value="CONDENSIN COMPLEX SUBUNIT 3"/>
    <property type="match status" value="1"/>
</dbReference>
<evidence type="ECO:0000313" key="10">
    <source>
        <dbReference type="Proteomes" id="UP001153636"/>
    </source>
</evidence>
<dbReference type="GO" id="GO:0000793">
    <property type="term" value="C:condensed chromosome"/>
    <property type="evidence" value="ECO:0007669"/>
    <property type="project" value="TreeGrafter"/>
</dbReference>
<keyword evidence="3" id="KW-0158">Chromosome</keyword>
<evidence type="ECO:0000256" key="1">
    <source>
        <dbReference type="ARBA" id="ARBA00004286"/>
    </source>
</evidence>
<dbReference type="Pfam" id="PF12719">
    <property type="entry name" value="Cnd3"/>
    <property type="match status" value="1"/>
</dbReference>
<keyword evidence="6" id="KW-0226">DNA condensation</keyword>
<dbReference type="GO" id="GO:0000796">
    <property type="term" value="C:condensin complex"/>
    <property type="evidence" value="ECO:0007669"/>
    <property type="project" value="InterPro"/>
</dbReference>
<dbReference type="GO" id="GO:0007076">
    <property type="term" value="P:mitotic chromosome condensation"/>
    <property type="evidence" value="ECO:0007669"/>
    <property type="project" value="InterPro"/>
</dbReference>
<dbReference type="OrthoDB" id="27187at2759"/>
<evidence type="ECO:0000256" key="2">
    <source>
        <dbReference type="ARBA" id="ARBA00006533"/>
    </source>
</evidence>
<dbReference type="InterPro" id="IPR025977">
    <property type="entry name" value="Cnd3_C"/>
</dbReference>
<dbReference type="EMBL" id="OV651819">
    <property type="protein sequence ID" value="CAH1112883.1"/>
    <property type="molecule type" value="Genomic_DNA"/>
</dbReference>
<evidence type="ECO:0000256" key="6">
    <source>
        <dbReference type="ARBA" id="ARBA00023067"/>
    </source>
</evidence>
<dbReference type="GO" id="GO:0005737">
    <property type="term" value="C:cytoplasm"/>
    <property type="evidence" value="ECO:0007669"/>
    <property type="project" value="TreeGrafter"/>
</dbReference>
<evidence type="ECO:0000256" key="4">
    <source>
        <dbReference type="ARBA" id="ARBA00022618"/>
    </source>
</evidence>
<dbReference type="InterPro" id="IPR011989">
    <property type="entry name" value="ARM-like"/>
</dbReference>
<sequence length="917" mass="104918">MKQEMSDLFTVCQSNSAVHQRNSILLKKLYDNSNHEEFWSNLKNIITLILKSDRGSQYIEKTIKFIGIFCCLLKPKQTEELSEDFEEHILLLEIISYLLKTSEVSDDNVRIRSCQIINVILDNLVGVEISEELCEKLEDVLLKRFQDTKSAVRQHAVITLHRLQNPANPDDVIISELIHLMNSDCYPKVRQLCVEKIAARRDVVCHILMRTRDVDPNVRLAAFKRLSKFAGFLKISEKRLVLHSGFLDKSENVKEYISSGLIKAWLEFYENNILIFMKSIRLDADEKDIENTVELFENVLKVIFRTTSPEILSSTLILDEKKLVPYDKLNWEMVSFWRMYVQYLSKRNDFEEELEKIIPELIYFCNYIKKFYTEMPKEVTVDEFLEQQFILKQLFLITTTYDFGDVTARNCLNNLVTNILKDVIFISDVIETVIGALEYSIPNIEQRTQYVCELISEIECPMDSDEVERKQQEHQFKISKLTVEITKTMHEQEIAINNQNFVEAENLKQKLIKLDADLTNLKNINLEPAQQIEKKTDVATIIKCLDIAAAVLKCPKLDKLTPCLKSLKEDFIQGLLIDNNDNVHTKALNCYGLCCIIDKDTAMSGIHIFSTAIFAYQNGDECDTQTLLVCISAVVDVLRIYGTQLMAAPENGELSESMEERQQAVFAGGTALTDVLRGLVDLMDDDQYDIQERAGLGLCQLVLSGRIISPSLLSRLVLKWCNPATDECVRLKQIIGFALQKVPLLSDWTDVLIDAILLTINALYSAPRTSPLADVNVENIAKFLLALCKISNKVDYLHSTIAVRLVKEMTEYPKSKMNTIYSKILLMLDIPNGKTRIDELLDNCYNLVQILPEKSSVKNLTKLTDKLLLKTRESSSKNDVEKTQNDTEMPDETVAEENGGVMPEICSLAYDRIEEEV</sequence>
<keyword evidence="4" id="KW-0132">Cell division</keyword>
<dbReference type="SUPFAM" id="SSF48371">
    <property type="entry name" value="ARM repeat"/>
    <property type="match status" value="1"/>
</dbReference>
<name>A0A9P0GKX2_9CUCU</name>
<organism evidence="9 10">
    <name type="scientific">Psylliodes chrysocephalus</name>
    <dbReference type="NCBI Taxonomy" id="3402493"/>
    <lineage>
        <taxon>Eukaryota</taxon>
        <taxon>Metazoa</taxon>
        <taxon>Ecdysozoa</taxon>
        <taxon>Arthropoda</taxon>
        <taxon>Hexapoda</taxon>
        <taxon>Insecta</taxon>
        <taxon>Pterygota</taxon>
        <taxon>Neoptera</taxon>
        <taxon>Endopterygota</taxon>
        <taxon>Coleoptera</taxon>
        <taxon>Polyphaga</taxon>
        <taxon>Cucujiformia</taxon>
        <taxon>Chrysomeloidea</taxon>
        <taxon>Chrysomelidae</taxon>
        <taxon>Galerucinae</taxon>
        <taxon>Alticini</taxon>
        <taxon>Psylliodes</taxon>
    </lineage>
</organism>
<comment type="subcellular location">
    <subcellularLocation>
        <location evidence="1">Chromosome</location>
    </subcellularLocation>
</comment>